<protein>
    <submittedName>
        <fullName evidence="1">Uncharacterized protein</fullName>
    </submittedName>
</protein>
<evidence type="ECO:0000313" key="2">
    <source>
        <dbReference type="Proteomes" id="UP000572817"/>
    </source>
</evidence>
<dbReference type="AlphaFoldDB" id="A0A8H4J5U3"/>
<evidence type="ECO:0000313" key="1">
    <source>
        <dbReference type="EMBL" id="KAF4311388.1"/>
    </source>
</evidence>
<organism evidence="1 2">
    <name type="scientific">Botryosphaeria dothidea</name>
    <dbReference type="NCBI Taxonomy" id="55169"/>
    <lineage>
        <taxon>Eukaryota</taxon>
        <taxon>Fungi</taxon>
        <taxon>Dikarya</taxon>
        <taxon>Ascomycota</taxon>
        <taxon>Pezizomycotina</taxon>
        <taxon>Dothideomycetes</taxon>
        <taxon>Dothideomycetes incertae sedis</taxon>
        <taxon>Botryosphaeriales</taxon>
        <taxon>Botryosphaeriaceae</taxon>
        <taxon>Botryosphaeria</taxon>
    </lineage>
</organism>
<dbReference type="EMBL" id="WWBZ02000010">
    <property type="protein sequence ID" value="KAF4311388.1"/>
    <property type="molecule type" value="Genomic_DNA"/>
</dbReference>
<comment type="caution">
    <text evidence="1">The sequence shown here is derived from an EMBL/GenBank/DDBJ whole genome shotgun (WGS) entry which is preliminary data.</text>
</comment>
<reference evidence="1" key="1">
    <citation type="submission" date="2020-04" db="EMBL/GenBank/DDBJ databases">
        <title>Genome Assembly and Annotation of Botryosphaeria dothidea sdau 11-99, a Latent Pathogen of Apple Fruit Ring Rot in China.</title>
        <authorList>
            <person name="Yu C."/>
            <person name="Diao Y."/>
            <person name="Lu Q."/>
            <person name="Zhao J."/>
            <person name="Cui S."/>
            <person name="Peng C."/>
            <person name="He B."/>
            <person name="Liu H."/>
        </authorList>
    </citation>
    <scope>NUCLEOTIDE SEQUENCE [LARGE SCALE GENOMIC DNA]</scope>
    <source>
        <strain evidence="1">Sdau11-99</strain>
    </source>
</reference>
<sequence>MVHTIKAPKSSTDEELRTLHFDCEIKPGPQTETRASPPKHTIAVIVDISPAGGALKIHVASDNNWGNVYVGMVGMDEGVESLFIVPWEEEWYYRSIGSVTLKYAVKK</sequence>
<dbReference type="OrthoDB" id="5228066at2759"/>
<keyword evidence="2" id="KW-1185">Reference proteome</keyword>
<name>A0A8H4J5U3_9PEZI</name>
<dbReference type="Proteomes" id="UP000572817">
    <property type="component" value="Unassembled WGS sequence"/>
</dbReference>
<proteinExistence type="predicted"/>
<gene>
    <name evidence="1" type="ORF">GTA08_BOTSDO13123</name>
</gene>
<accession>A0A8H4J5U3</accession>